<gene>
    <name evidence="1" type="ORF">COS52_05235</name>
</gene>
<accession>A0A2M7BR60</accession>
<organism evidence="1 2">
    <name type="scientific">Candidatus Roizmanbacteria bacterium CG03_land_8_20_14_0_80_39_12</name>
    <dbReference type="NCBI Taxonomy" id="1974847"/>
    <lineage>
        <taxon>Bacteria</taxon>
        <taxon>Candidatus Roizmaniibacteriota</taxon>
    </lineage>
</organism>
<proteinExistence type="predicted"/>
<reference evidence="2" key="1">
    <citation type="submission" date="2017-09" db="EMBL/GenBank/DDBJ databases">
        <title>Depth-based differentiation of microbial function through sediment-hosted aquifers and enrichment of novel symbionts in the deep terrestrial subsurface.</title>
        <authorList>
            <person name="Probst A.J."/>
            <person name="Ladd B."/>
            <person name="Jarett J.K."/>
            <person name="Geller-Mcgrath D.E."/>
            <person name="Sieber C.M.K."/>
            <person name="Emerson J.B."/>
            <person name="Anantharaman K."/>
            <person name="Thomas B.C."/>
            <person name="Malmstrom R."/>
            <person name="Stieglmeier M."/>
            <person name="Klingl A."/>
            <person name="Woyke T."/>
            <person name="Ryan C.M."/>
            <person name="Banfield J.F."/>
        </authorList>
    </citation>
    <scope>NUCLEOTIDE SEQUENCE [LARGE SCALE GENOMIC DNA]</scope>
</reference>
<comment type="caution">
    <text evidence="1">The sequence shown here is derived from an EMBL/GenBank/DDBJ whole genome shotgun (WGS) entry which is preliminary data.</text>
</comment>
<dbReference type="EMBL" id="PEVA01000221">
    <property type="protein sequence ID" value="PIV07952.1"/>
    <property type="molecule type" value="Genomic_DNA"/>
</dbReference>
<dbReference type="AlphaFoldDB" id="A0A2M7BR60"/>
<evidence type="ECO:0000313" key="2">
    <source>
        <dbReference type="Proteomes" id="UP000230119"/>
    </source>
</evidence>
<dbReference type="Proteomes" id="UP000230119">
    <property type="component" value="Unassembled WGS sequence"/>
</dbReference>
<protein>
    <submittedName>
        <fullName evidence="1">Uncharacterized protein</fullName>
    </submittedName>
</protein>
<sequence length="71" mass="8458">MLIYFQPFFRNGVYYEYVGVANHSTFYYVAIRSVVQGIQSLLKKSISKNNQHHYDNLLKDMTFFSLREVNL</sequence>
<evidence type="ECO:0000313" key="1">
    <source>
        <dbReference type="EMBL" id="PIV07952.1"/>
    </source>
</evidence>
<name>A0A2M7BR60_9BACT</name>